<evidence type="ECO:0000256" key="1">
    <source>
        <dbReference type="SAM" id="Phobius"/>
    </source>
</evidence>
<organism evidence="2 3">
    <name type="scientific">Rhodococcus triatomae</name>
    <dbReference type="NCBI Taxonomy" id="300028"/>
    <lineage>
        <taxon>Bacteria</taxon>
        <taxon>Bacillati</taxon>
        <taxon>Actinomycetota</taxon>
        <taxon>Actinomycetes</taxon>
        <taxon>Mycobacteriales</taxon>
        <taxon>Nocardiaceae</taxon>
        <taxon>Rhodococcus</taxon>
    </lineage>
</organism>
<sequence length="76" mass="8083">MVLLVNFVVASYRIVRGNSSSDRLITLLLLSTTGAAVLGVLAELMDMPALRDAALAVVALSSLIVVVWTVGRRQQS</sequence>
<protein>
    <submittedName>
        <fullName evidence="2">Multicomponent Na+:H+ antiporter subunit F</fullName>
    </submittedName>
</protein>
<evidence type="ECO:0000313" key="2">
    <source>
        <dbReference type="EMBL" id="SDH18422.1"/>
    </source>
</evidence>
<reference evidence="2 3" key="1">
    <citation type="submission" date="2016-10" db="EMBL/GenBank/DDBJ databases">
        <authorList>
            <person name="de Groot N.N."/>
        </authorList>
    </citation>
    <scope>NUCLEOTIDE SEQUENCE [LARGE SCALE GENOMIC DNA]</scope>
    <source>
        <strain evidence="2 3">DSM 44892</strain>
    </source>
</reference>
<keyword evidence="1" id="KW-1133">Transmembrane helix</keyword>
<dbReference type="RefSeq" id="WP_246442558.1">
    <property type="nucleotide sequence ID" value="NZ_CP048813.1"/>
</dbReference>
<evidence type="ECO:0000313" key="3">
    <source>
        <dbReference type="Proteomes" id="UP000183263"/>
    </source>
</evidence>
<keyword evidence="1" id="KW-0472">Membrane</keyword>
<dbReference type="EMBL" id="FNDN01000001">
    <property type="protein sequence ID" value="SDH18422.1"/>
    <property type="molecule type" value="Genomic_DNA"/>
</dbReference>
<accession>A0A1G8ABU5</accession>
<feature type="transmembrane region" description="Helical" evidence="1">
    <location>
        <begin position="53"/>
        <end position="71"/>
    </location>
</feature>
<dbReference type="Proteomes" id="UP000183263">
    <property type="component" value="Unassembled WGS sequence"/>
</dbReference>
<dbReference type="AlphaFoldDB" id="A0A1G8ABU5"/>
<keyword evidence="1" id="KW-0812">Transmembrane</keyword>
<gene>
    <name evidence="2" type="ORF">SAMN05444695_101381</name>
</gene>
<name>A0A1G8ABU5_9NOCA</name>
<keyword evidence="3" id="KW-1185">Reference proteome</keyword>
<proteinExistence type="predicted"/>
<feature type="transmembrane region" description="Helical" evidence="1">
    <location>
        <begin position="24"/>
        <end position="41"/>
    </location>
</feature>